<feature type="transmembrane region" description="Helical" evidence="11">
    <location>
        <begin position="183"/>
        <end position="202"/>
    </location>
</feature>
<feature type="domain" description="Cytochrome b561" evidence="12">
    <location>
        <begin position="1"/>
        <end position="203"/>
    </location>
</feature>
<feature type="transmembrane region" description="Helical" evidence="11">
    <location>
        <begin position="68"/>
        <end position="95"/>
    </location>
</feature>
<evidence type="ECO:0000313" key="13">
    <source>
        <dbReference type="EMBL" id="KAL1495537.1"/>
    </source>
</evidence>
<evidence type="ECO:0000313" key="14">
    <source>
        <dbReference type="Proteomes" id="UP001515480"/>
    </source>
</evidence>
<gene>
    <name evidence="13" type="ORF">AB1Y20_016901</name>
</gene>
<keyword evidence="4" id="KW-0349">Heme</keyword>
<evidence type="ECO:0000256" key="1">
    <source>
        <dbReference type="ARBA" id="ARBA00001970"/>
    </source>
</evidence>
<feature type="transmembrane region" description="Helical" evidence="11">
    <location>
        <begin position="107"/>
        <end position="126"/>
    </location>
</feature>
<accession>A0AB34ICL9</accession>
<dbReference type="GO" id="GO:0140575">
    <property type="term" value="F:transmembrane monodehydroascorbate reductase activity"/>
    <property type="evidence" value="ECO:0007669"/>
    <property type="project" value="InterPro"/>
</dbReference>
<evidence type="ECO:0000256" key="7">
    <source>
        <dbReference type="ARBA" id="ARBA00022982"/>
    </source>
</evidence>
<dbReference type="PANTHER" id="PTHR15422:SF45">
    <property type="entry name" value="CYTOCHROME B561 DOMAIN-CONTAINING PROTEIN"/>
    <property type="match status" value="1"/>
</dbReference>
<dbReference type="GO" id="GO:0046872">
    <property type="term" value="F:metal ion binding"/>
    <property type="evidence" value="ECO:0007669"/>
    <property type="project" value="UniProtKB-KW"/>
</dbReference>
<evidence type="ECO:0000256" key="9">
    <source>
        <dbReference type="ARBA" id="ARBA00023004"/>
    </source>
</evidence>
<feature type="transmembrane region" description="Helical" evidence="11">
    <location>
        <begin position="37"/>
        <end position="56"/>
    </location>
</feature>
<keyword evidence="8 11" id="KW-1133">Transmembrane helix</keyword>
<dbReference type="Pfam" id="PF03188">
    <property type="entry name" value="Cytochrom_B561"/>
    <property type="match status" value="1"/>
</dbReference>
<dbReference type="GO" id="GO:0016020">
    <property type="term" value="C:membrane"/>
    <property type="evidence" value="ECO:0007669"/>
    <property type="project" value="UniProtKB-SubCell"/>
</dbReference>
<comment type="caution">
    <text evidence="13">The sequence shown here is derived from an EMBL/GenBank/DDBJ whole genome shotgun (WGS) entry which is preliminary data.</text>
</comment>
<dbReference type="AlphaFoldDB" id="A0AB34ICL9"/>
<evidence type="ECO:0000256" key="10">
    <source>
        <dbReference type="ARBA" id="ARBA00023136"/>
    </source>
</evidence>
<dbReference type="Gene3D" id="1.20.120.1770">
    <property type="match status" value="1"/>
</dbReference>
<dbReference type="PANTHER" id="PTHR15422">
    <property type="entry name" value="OS05G0565100 PROTEIN"/>
    <property type="match status" value="1"/>
</dbReference>
<dbReference type="Proteomes" id="UP001515480">
    <property type="component" value="Unassembled WGS sequence"/>
</dbReference>
<comment type="subcellular location">
    <subcellularLocation>
        <location evidence="2">Membrane</location>
        <topology evidence="2">Multi-pass membrane protein</topology>
    </subcellularLocation>
</comment>
<keyword evidence="14" id="KW-1185">Reference proteome</keyword>
<evidence type="ECO:0000256" key="11">
    <source>
        <dbReference type="SAM" id="Phobius"/>
    </source>
</evidence>
<evidence type="ECO:0000256" key="6">
    <source>
        <dbReference type="ARBA" id="ARBA00022723"/>
    </source>
</evidence>
<keyword evidence="7" id="KW-0249">Electron transport</keyword>
<evidence type="ECO:0000256" key="5">
    <source>
        <dbReference type="ARBA" id="ARBA00022692"/>
    </source>
</evidence>
<dbReference type="PROSITE" id="PS50939">
    <property type="entry name" value="CYTOCHROME_B561"/>
    <property type="match status" value="1"/>
</dbReference>
<evidence type="ECO:0000259" key="12">
    <source>
        <dbReference type="PROSITE" id="PS50939"/>
    </source>
</evidence>
<keyword evidence="3" id="KW-0813">Transport</keyword>
<proteinExistence type="predicted"/>
<organism evidence="13 14">
    <name type="scientific">Prymnesium parvum</name>
    <name type="common">Toxic golden alga</name>
    <dbReference type="NCBI Taxonomy" id="97485"/>
    <lineage>
        <taxon>Eukaryota</taxon>
        <taxon>Haptista</taxon>
        <taxon>Haptophyta</taxon>
        <taxon>Prymnesiophyceae</taxon>
        <taxon>Prymnesiales</taxon>
        <taxon>Prymnesiaceae</taxon>
        <taxon>Prymnesium</taxon>
    </lineage>
</organism>
<evidence type="ECO:0000256" key="4">
    <source>
        <dbReference type="ARBA" id="ARBA00022617"/>
    </source>
</evidence>
<keyword evidence="9" id="KW-0408">Iron</keyword>
<name>A0AB34ICL9_PRYPA</name>
<sequence length="203" mass="21233">MAAWRDGAAVAVAALSLVCLFLLRILASADVPRLFALHVGLMSPLAPLGAAAVVSVRRRAAPPKERRVVRVIAHAALASAGLACALLGLLAIYAQKQAGGKAHLTSWHAWLGVAALSLWLGAALVAQPHVWREQLRARTFRPFGPKRWLWTDRTHRWVGKAAFGLSLLATASGILGWKAVEAPLGPACCVVLGVAGAVAAVAS</sequence>
<keyword evidence="10 11" id="KW-0472">Membrane</keyword>
<reference evidence="13 14" key="1">
    <citation type="journal article" date="2024" name="Science">
        <title>Giant polyketide synthase enzymes in the biosynthesis of giant marine polyether toxins.</title>
        <authorList>
            <person name="Fallon T.R."/>
            <person name="Shende V.V."/>
            <person name="Wierzbicki I.H."/>
            <person name="Pendleton A.L."/>
            <person name="Watervoot N.F."/>
            <person name="Auber R.P."/>
            <person name="Gonzalez D.J."/>
            <person name="Wisecaver J.H."/>
            <person name="Moore B.S."/>
        </authorList>
    </citation>
    <scope>NUCLEOTIDE SEQUENCE [LARGE SCALE GENOMIC DNA]</scope>
    <source>
        <strain evidence="13 14">12B1</strain>
    </source>
</reference>
<keyword evidence="5 11" id="KW-0812">Transmembrane</keyword>
<comment type="cofactor">
    <cofactor evidence="1">
        <name>heme b</name>
        <dbReference type="ChEBI" id="CHEBI:60344"/>
    </cofactor>
</comment>
<dbReference type="InterPro" id="IPR006593">
    <property type="entry name" value="Cyt_b561/ferric_Rdtase_TM"/>
</dbReference>
<keyword evidence="6" id="KW-0479">Metal-binding</keyword>
<evidence type="ECO:0000256" key="3">
    <source>
        <dbReference type="ARBA" id="ARBA00022448"/>
    </source>
</evidence>
<evidence type="ECO:0000256" key="8">
    <source>
        <dbReference type="ARBA" id="ARBA00022989"/>
    </source>
</evidence>
<evidence type="ECO:0000256" key="2">
    <source>
        <dbReference type="ARBA" id="ARBA00004141"/>
    </source>
</evidence>
<feature type="transmembrane region" description="Helical" evidence="11">
    <location>
        <begin position="157"/>
        <end position="177"/>
    </location>
</feature>
<protein>
    <recommendedName>
        <fullName evidence="12">Cytochrome b561 domain-containing protein</fullName>
    </recommendedName>
</protein>
<dbReference type="EMBL" id="JBGBPQ010000032">
    <property type="protein sequence ID" value="KAL1495537.1"/>
    <property type="molecule type" value="Genomic_DNA"/>
</dbReference>
<dbReference type="SMART" id="SM00665">
    <property type="entry name" value="B561"/>
    <property type="match status" value="1"/>
</dbReference>
<dbReference type="InterPro" id="IPR045150">
    <property type="entry name" value="CYB561D1/2"/>
</dbReference>